<proteinExistence type="predicted"/>
<comment type="caution">
    <text evidence="1">The sequence shown here is derived from an EMBL/GenBank/DDBJ whole genome shotgun (WGS) entry which is preliminary data.</text>
</comment>
<accession>A0AAE0YDN4</accession>
<keyword evidence="2" id="KW-1185">Reference proteome</keyword>
<reference evidence="1" key="1">
    <citation type="journal article" date="2023" name="G3 (Bethesda)">
        <title>A reference genome for the long-term kleptoplast-retaining sea slug Elysia crispata morphotype clarki.</title>
        <authorList>
            <person name="Eastman K.E."/>
            <person name="Pendleton A.L."/>
            <person name="Shaikh M.A."/>
            <person name="Suttiyut T."/>
            <person name="Ogas R."/>
            <person name="Tomko P."/>
            <person name="Gavelis G."/>
            <person name="Widhalm J.R."/>
            <person name="Wisecaver J.H."/>
        </authorList>
    </citation>
    <scope>NUCLEOTIDE SEQUENCE</scope>
    <source>
        <strain evidence="1">ECLA1</strain>
    </source>
</reference>
<dbReference type="Proteomes" id="UP001283361">
    <property type="component" value="Unassembled WGS sequence"/>
</dbReference>
<gene>
    <name evidence="1" type="ORF">RRG08_000439</name>
</gene>
<organism evidence="1 2">
    <name type="scientific">Elysia crispata</name>
    <name type="common">lettuce slug</name>
    <dbReference type="NCBI Taxonomy" id="231223"/>
    <lineage>
        <taxon>Eukaryota</taxon>
        <taxon>Metazoa</taxon>
        <taxon>Spiralia</taxon>
        <taxon>Lophotrochozoa</taxon>
        <taxon>Mollusca</taxon>
        <taxon>Gastropoda</taxon>
        <taxon>Heterobranchia</taxon>
        <taxon>Euthyneura</taxon>
        <taxon>Panpulmonata</taxon>
        <taxon>Sacoglossa</taxon>
        <taxon>Placobranchoidea</taxon>
        <taxon>Plakobranchidae</taxon>
        <taxon>Elysia</taxon>
    </lineage>
</organism>
<dbReference type="AlphaFoldDB" id="A0AAE0YDN4"/>
<name>A0AAE0YDN4_9GAST</name>
<evidence type="ECO:0000313" key="2">
    <source>
        <dbReference type="Proteomes" id="UP001283361"/>
    </source>
</evidence>
<protein>
    <submittedName>
        <fullName evidence="1">Uncharacterized protein</fullName>
    </submittedName>
</protein>
<sequence>MIVELSTGSAVSLSNEKIIGINHDCKAVEKGRSSEITLKVFVIRACPGSEGAAVLVVAIVSSALKKQEL</sequence>
<evidence type="ECO:0000313" key="1">
    <source>
        <dbReference type="EMBL" id="KAK3740451.1"/>
    </source>
</evidence>
<dbReference type="EMBL" id="JAWDGP010006468">
    <property type="protein sequence ID" value="KAK3740451.1"/>
    <property type="molecule type" value="Genomic_DNA"/>
</dbReference>